<evidence type="ECO:0008006" key="3">
    <source>
        <dbReference type="Google" id="ProtNLM"/>
    </source>
</evidence>
<accession>A0ABS3NL44</accession>
<reference evidence="1 2" key="1">
    <citation type="submission" date="2021-03" db="EMBL/GenBank/DDBJ databases">
        <authorList>
            <person name="Shang D.-D."/>
            <person name="Du Z.-J."/>
            <person name="Chen G.-J."/>
        </authorList>
    </citation>
    <scope>NUCLEOTIDE SEQUENCE [LARGE SCALE GENOMIC DNA]</scope>
    <source>
        <strain evidence="1 2">F1192</strain>
    </source>
</reference>
<proteinExistence type="predicted"/>
<dbReference type="Proteomes" id="UP000664554">
    <property type="component" value="Unassembled WGS sequence"/>
</dbReference>
<evidence type="ECO:0000313" key="2">
    <source>
        <dbReference type="Proteomes" id="UP000664554"/>
    </source>
</evidence>
<dbReference type="InterPro" id="IPR046199">
    <property type="entry name" value="DUF6231"/>
</dbReference>
<sequence length="182" mass="20932">MSPLTTTPSTARLSSLIVYTEALWSSLSHHDDDSGMLWVVTDTQAQSALHQLLITQDSRAAATAAVSTISDLHHSTIQHRYALVCFWLPQLSADTLQLHIPTLMRYRDLYAAHMLVALDSQLSLQAYGFTPLDFLEKPQSQAIAPRPLITLWQFNLYDYKKRPNWLNSDYWANPEHWDKHRW</sequence>
<organism evidence="1 2">
    <name type="scientific">Psychrobacter coccoides</name>
    <dbReference type="NCBI Taxonomy" id="2818440"/>
    <lineage>
        <taxon>Bacteria</taxon>
        <taxon>Pseudomonadati</taxon>
        <taxon>Pseudomonadota</taxon>
        <taxon>Gammaproteobacteria</taxon>
        <taxon>Moraxellales</taxon>
        <taxon>Moraxellaceae</taxon>
        <taxon>Psychrobacter</taxon>
    </lineage>
</organism>
<name>A0ABS3NL44_9GAMM</name>
<dbReference type="Pfam" id="PF19742">
    <property type="entry name" value="DUF6231"/>
    <property type="match status" value="1"/>
</dbReference>
<evidence type="ECO:0000313" key="1">
    <source>
        <dbReference type="EMBL" id="MBO1530125.1"/>
    </source>
</evidence>
<gene>
    <name evidence="1" type="ORF">J3492_02725</name>
</gene>
<comment type="caution">
    <text evidence="1">The sequence shown here is derived from an EMBL/GenBank/DDBJ whole genome shotgun (WGS) entry which is preliminary data.</text>
</comment>
<dbReference type="EMBL" id="JAGBKM010000003">
    <property type="protein sequence ID" value="MBO1530125.1"/>
    <property type="molecule type" value="Genomic_DNA"/>
</dbReference>
<dbReference type="RefSeq" id="WP_207989586.1">
    <property type="nucleotide sequence ID" value="NZ_JAGBKM010000003.1"/>
</dbReference>
<protein>
    <recommendedName>
        <fullName evidence="3">DUF4123 domain-containing protein</fullName>
    </recommendedName>
</protein>
<keyword evidence="2" id="KW-1185">Reference proteome</keyword>